<reference evidence="1" key="1">
    <citation type="journal article" date="2013" name="Genetics">
        <title>The draft genome and transcriptome of Panagrellus redivivus are shaped by the harsh demands of a free-living lifestyle.</title>
        <authorList>
            <person name="Srinivasan J."/>
            <person name="Dillman A.R."/>
            <person name="Macchietto M.G."/>
            <person name="Heikkinen L."/>
            <person name="Lakso M."/>
            <person name="Fracchia K.M."/>
            <person name="Antoshechkin I."/>
            <person name="Mortazavi A."/>
            <person name="Wong G."/>
            <person name="Sternberg P.W."/>
        </authorList>
    </citation>
    <scope>NUCLEOTIDE SEQUENCE [LARGE SCALE GENOMIC DNA]</scope>
    <source>
        <strain evidence="1">MT8872</strain>
    </source>
</reference>
<dbReference type="WBParaSite" id="Pan_g21231.t1">
    <property type="protein sequence ID" value="Pan_g21231.t1"/>
    <property type="gene ID" value="Pan_g21231"/>
</dbReference>
<dbReference type="Proteomes" id="UP000492821">
    <property type="component" value="Unassembled WGS sequence"/>
</dbReference>
<organism evidence="1 2">
    <name type="scientific">Panagrellus redivivus</name>
    <name type="common">Microworm</name>
    <dbReference type="NCBI Taxonomy" id="6233"/>
    <lineage>
        <taxon>Eukaryota</taxon>
        <taxon>Metazoa</taxon>
        <taxon>Ecdysozoa</taxon>
        <taxon>Nematoda</taxon>
        <taxon>Chromadorea</taxon>
        <taxon>Rhabditida</taxon>
        <taxon>Tylenchina</taxon>
        <taxon>Panagrolaimomorpha</taxon>
        <taxon>Panagrolaimoidea</taxon>
        <taxon>Panagrolaimidae</taxon>
        <taxon>Panagrellus</taxon>
    </lineage>
</organism>
<evidence type="ECO:0000313" key="2">
    <source>
        <dbReference type="WBParaSite" id="Pan_g21231.t1"/>
    </source>
</evidence>
<name>A0A7E4VII9_PANRE</name>
<proteinExistence type="predicted"/>
<reference evidence="2" key="2">
    <citation type="submission" date="2020-10" db="UniProtKB">
        <authorList>
            <consortium name="WormBaseParasite"/>
        </authorList>
    </citation>
    <scope>IDENTIFICATION</scope>
</reference>
<keyword evidence="1" id="KW-1185">Reference proteome</keyword>
<accession>A0A7E4VII9</accession>
<sequence length="341" mass="39558">MNSTLKPHLLIEVIGLQRRPLPPEGLCMLFLGYHGFSDAYALAFRYRCEVRHSNMWRFRPDFVVTTSCGITFMFNKSFHIPDLLRIAGRHVHRIDKAYPDEAWIEPFLQGIDENQHVQYINCRAFAPFLQRYLQHHCNHLPTVECTKYSIFDTLEDPLIDKLVVKDVSSDENIKKIRIESIEVFWVPRNYINPLNDPRRGLKYDRKFLKSMKIHGELLMDVALRMIKATFPKVEYLELDNVKIPFPKCCYEIKDNIDRINLAIHQLKTAMDNHPGTVSVNAFYKRHVPKPGPIIAATCRTDLTGFSVKERDGIVECKLQLITGSTSLNVCADLSYTSHFFV</sequence>
<dbReference type="AlphaFoldDB" id="A0A7E4VII9"/>
<protein>
    <submittedName>
        <fullName evidence="2">Lariat debranching enzyme</fullName>
    </submittedName>
</protein>
<evidence type="ECO:0000313" key="1">
    <source>
        <dbReference type="Proteomes" id="UP000492821"/>
    </source>
</evidence>